<dbReference type="InterPro" id="IPR017853">
    <property type="entry name" value="GH"/>
</dbReference>
<dbReference type="STRING" id="283909.R7TKV4"/>
<dbReference type="GO" id="GO:0045493">
    <property type="term" value="P:xylan catabolic process"/>
    <property type="evidence" value="ECO:0007669"/>
    <property type="project" value="InterPro"/>
</dbReference>
<gene>
    <name evidence="6" type="ORF">CAPTEDRAFT_221920</name>
</gene>
<dbReference type="Proteomes" id="UP000014760">
    <property type="component" value="Unassembled WGS sequence"/>
</dbReference>
<dbReference type="SUPFAM" id="SSF51445">
    <property type="entry name" value="(Trans)glycosidases"/>
    <property type="match status" value="1"/>
</dbReference>
<dbReference type="InterPro" id="IPR026891">
    <property type="entry name" value="Fn3-like"/>
</dbReference>
<reference evidence="6 8" key="2">
    <citation type="journal article" date="2013" name="Nature">
        <title>Insights into bilaterian evolution from three spiralian genomes.</title>
        <authorList>
            <person name="Simakov O."/>
            <person name="Marletaz F."/>
            <person name="Cho S.J."/>
            <person name="Edsinger-Gonzales E."/>
            <person name="Havlak P."/>
            <person name="Hellsten U."/>
            <person name="Kuo D.H."/>
            <person name="Larsson T."/>
            <person name="Lv J."/>
            <person name="Arendt D."/>
            <person name="Savage R."/>
            <person name="Osoegawa K."/>
            <person name="de Jong P."/>
            <person name="Grimwood J."/>
            <person name="Chapman J.A."/>
            <person name="Shapiro H."/>
            <person name="Aerts A."/>
            <person name="Otillar R.P."/>
            <person name="Terry A.Y."/>
            <person name="Boore J.L."/>
            <person name="Grigoriev I.V."/>
            <person name="Lindberg D.R."/>
            <person name="Seaver E.C."/>
            <person name="Weisblat D.A."/>
            <person name="Putnam N.H."/>
            <person name="Rokhsar D.S."/>
        </authorList>
    </citation>
    <scope>NUCLEOTIDE SEQUENCE</scope>
    <source>
        <strain evidence="6 8">I ESC-2004</strain>
    </source>
</reference>
<dbReference type="GO" id="GO:0031222">
    <property type="term" value="P:arabinan catabolic process"/>
    <property type="evidence" value="ECO:0007669"/>
    <property type="project" value="TreeGrafter"/>
</dbReference>
<feature type="domain" description="Fibronectin type III-like" evidence="5">
    <location>
        <begin position="640"/>
        <end position="710"/>
    </location>
</feature>
<evidence type="ECO:0000313" key="6">
    <source>
        <dbReference type="EMBL" id="ELT94448.1"/>
    </source>
</evidence>
<dbReference type="Pfam" id="PF14310">
    <property type="entry name" value="Fn3-like"/>
    <property type="match status" value="1"/>
</dbReference>
<protein>
    <recommendedName>
        <fullName evidence="5">Fibronectin type III-like domain-containing protein</fullName>
    </recommendedName>
</protein>
<evidence type="ECO:0000256" key="2">
    <source>
        <dbReference type="ARBA" id="ARBA00022801"/>
    </source>
</evidence>
<dbReference type="GO" id="GO:0046556">
    <property type="term" value="F:alpha-L-arabinofuranosidase activity"/>
    <property type="evidence" value="ECO:0007669"/>
    <property type="project" value="TreeGrafter"/>
</dbReference>
<feature type="signal peptide" evidence="4">
    <location>
        <begin position="1"/>
        <end position="17"/>
    </location>
</feature>
<dbReference type="Pfam" id="PF01915">
    <property type="entry name" value="Glyco_hydro_3_C"/>
    <property type="match status" value="1"/>
</dbReference>
<dbReference type="PANTHER" id="PTHR42721:SF42">
    <property type="entry name" value="FIBRONECTIN TYPE III-LIKE DOMAIN-CONTAINING PROTEIN"/>
    <property type="match status" value="1"/>
</dbReference>
<feature type="chain" id="PRO_5008787131" description="Fibronectin type III-like domain-containing protein" evidence="4">
    <location>
        <begin position="18"/>
        <end position="757"/>
    </location>
</feature>
<evidence type="ECO:0000313" key="7">
    <source>
        <dbReference type="EnsemblMetazoa" id="CapteP221920"/>
    </source>
</evidence>
<dbReference type="OrthoDB" id="47059at2759"/>
<organism evidence="6">
    <name type="scientific">Capitella teleta</name>
    <name type="common">Polychaete worm</name>
    <dbReference type="NCBI Taxonomy" id="283909"/>
    <lineage>
        <taxon>Eukaryota</taxon>
        <taxon>Metazoa</taxon>
        <taxon>Spiralia</taxon>
        <taxon>Lophotrochozoa</taxon>
        <taxon>Annelida</taxon>
        <taxon>Polychaeta</taxon>
        <taxon>Sedentaria</taxon>
        <taxon>Scolecida</taxon>
        <taxon>Capitellidae</taxon>
        <taxon>Capitella</taxon>
    </lineage>
</organism>
<evidence type="ECO:0000256" key="3">
    <source>
        <dbReference type="ARBA" id="ARBA00023295"/>
    </source>
</evidence>
<keyword evidence="3" id="KW-0326">Glycosidase</keyword>
<dbReference type="InterPro" id="IPR036881">
    <property type="entry name" value="Glyco_hydro_3_C_sf"/>
</dbReference>
<dbReference type="PANTHER" id="PTHR42721">
    <property type="entry name" value="SUGAR HYDROLASE-RELATED"/>
    <property type="match status" value="1"/>
</dbReference>
<dbReference type="PRINTS" id="PR00133">
    <property type="entry name" value="GLHYDRLASE3"/>
</dbReference>
<proteinExistence type="predicted"/>
<dbReference type="Pfam" id="PF00933">
    <property type="entry name" value="Glyco_hydro_3"/>
    <property type="match status" value="1"/>
</dbReference>
<dbReference type="EMBL" id="KB309421">
    <property type="protein sequence ID" value="ELT94448.1"/>
    <property type="molecule type" value="Genomic_DNA"/>
</dbReference>
<evidence type="ECO:0000259" key="5">
    <source>
        <dbReference type="SMART" id="SM01217"/>
    </source>
</evidence>
<dbReference type="SMART" id="SM01217">
    <property type="entry name" value="Fn3_like"/>
    <property type="match status" value="1"/>
</dbReference>
<dbReference type="InterPro" id="IPR002772">
    <property type="entry name" value="Glyco_hydro_3_C"/>
</dbReference>
<evidence type="ECO:0000313" key="8">
    <source>
        <dbReference type="Proteomes" id="UP000014760"/>
    </source>
</evidence>
<evidence type="ECO:0000256" key="4">
    <source>
        <dbReference type="SAM" id="SignalP"/>
    </source>
</evidence>
<name>R7TKV4_CAPTE</name>
<dbReference type="InterPro" id="IPR001764">
    <property type="entry name" value="Glyco_hydro_3_N"/>
</dbReference>
<dbReference type="Gene3D" id="3.40.50.1700">
    <property type="entry name" value="Glycoside hydrolase family 3 C-terminal domain"/>
    <property type="match status" value="1"/>
</dbReference>
<dbReference type="Gene3D" id="2.60.40.10">
    <property type="entry name" value="Immunoglobulins"/>
    <property type="match status" value="1"/>
</dbReference>
<dbReference type="SUPFAM" id="SSF52279">
    <property type="entry name" value="Beta-D-glucan exohydrolase, C-terminal domain"/>
    <property type="match status" value="1"/>
</dbReference>
<keyword evidence="2" id="KW-0378">Hydrolase</keyword>
<dbReference type="InterPro" id="IPR013783">
    <property type="entry name" value="Ig-like_fold"/>
</dbReference>
<dbReference type="OMA" id="GNETGNC"/>
<sequence>MRCAFVALSLLVAWVQSYDFPFQDPSLSWDDRADDLVARLTLEEIAPQTQASYGGQHTPAIERLGIKPYVWITECLAGQVNTNATAYPQPIGMAASFSEELLFNVSRDISYEVRAHWNANRAVGKYSTKVGLSCFSPVINIMRHPLWGRNQETYGEDPLLSGTLAQSFVRGLQGDDPRYLRANAGCKHFDVHGGPEDIPVSRFSFDAKVNMRDWRMTFLPQFKMCVDAGSYSLMCSYNRINGIPACANKQLLTDITRDEWGFHGYIVSDSGAISNIKEQHHYTNSTVATVVAAIKAGTNLELGGGSNMYYPKQLDAMKQGLLTEKEIRDNVRPLLYTRLRLGEFDPEAMVDYNKIGVDVIQSPEHREQAVKAAYMGFVLLKNHNNLLPIKKQYSKLAIVGPFTNATSELFGTYSSEVNLKFTSTIFEGLSPLGGSTRSANGCTNSACSGYVRDDVETAVAGADLVIVALGSGQRFESEGNDRAYLDLHGHQLDILKDAVFFSNGAPVILVLINAGPLDITWAKLDPGVTAILSCGYPAQSTGEALRRSLTMSEPQAAPAGRLQATWPLNLDQVPKITDYTMQGRTYRYYVGEPLYPFGFGLSYTSFSYTRLSISPSVITQGDNVTVEVCLKNTGSYDSDEVVQVYMSWPQTPFPLPKWTLAAFARPFISAGQTICVKSVIRADQMAVWLSDDAGFGFVPGVMTVYAGGQQPNQRTKAPSNVLTSKFEVKDKPWSRTMKMKSDFSARENDVKSRFTKL</sequence>
<dbReference type="EMBL" id="AMQN01012285">
    <property type="status" value="NOT_ANNOTATED_CDS"/>
    <property type="molecule type" value="Genomic_DNA"/>
</dbReference>
<dbReference type="InterPro" id="IPR044993">
    <property type="entry name" value="BXL"/>
</dbReference>
<keyword evidence="8" id="KW-1185">Reference proteome</keyword>
<dbReference type="EnsemblMetazoa" id="CapteT221920">
    <property type="protein sequence ID" value="CapteP221920"/>
    <property type="gene ID" value="CapteG221920"/>
</dbReference>
<reference evidence="7" key="3">
    <citation type="submission" date="2015-06" db="UniProtKB">
        <authorList>
            <consortium name="EnsemblMetazoa"/>
        </authorList>
    </citation>
    <scope>IDENTIFICATION</scope>
</reference>
<dbReference type="HOGENOM" id="CLU_004542_5_3_1"/>
<reference evidence="8" key="1">
    <citation type="submission" date="2012-12" db="EMBL/GenBank/DDBJ databases">
        <authorList>
            <person name="Hellsten U."/>
            <person name="Grimwood J."/>
            <person name="Chapman J.A."/>
            <person name="Shapiro H."/>
            <person name="Aerts A."/>
            <person name="Otillar R.P."/>
            <person name="Terry A.Y."/>
            <person name="Boore J.L."/>
            <person name="Simakov O."/>
            <person name="Marletaz F."/>
            <person name="Cho S.-J."/>
            <person name="Edsinger-Gonzales E."/>
            <person name="Havlak P."/>
            <person name="Kuo D.-H."/>
            <person name="Larsson T."/>
            <person name="Lv J."/>
            <person name="Arendt D."/>
            <person name="Savage R."/>
            <person name="Osoegawa K."/>
            <person name="de Jong P."/>
            <person name="Lindberg D.R."/>
            <person name="Seaver E.C."/>
            <person name="Weisblat D.A."/>
            <person name="Putnam N.H."/>
            <person name="Grigoriev I.V."/>
            <person name="Rokhsar D.S."/>
        </authorList>
    </citation>
    <scope>NUCLEOTIDE SEQUENCE</scope>
    <source>
        <strain evidence="8">I ESC-2004</strain>
    </source>
</reference>
<evidence type="ECO:0000256" key="1">
    <source>
        <dbReference type="ARBA" id="ARBA00022729"/>
    </source>
</evidence>
<accession>R7TKV4</accession>
<dbReference type="InterPro" id="IPR036962">
    <property type="entry name" value="Glyco_hydro_3_N_sf"/>
</dbReference>
<keyword evidence="1 4" id="KW-0732">Signal</keyword>
<dbReference type="AlphaFoldDB" id="R7TKV4"/>
<dbReference type="Gene3D" id="3.20.20.300">
    <property type="entry name" value="Glycoside hydrolase, family 3, N-terminal domain"/>
    <property type="match status" value="1"/>
</dbReference>
<dbReference type="GO" id="GO:0009044">
    <property type="term" value="F:xylan 1,4-beta-xylosidase activity"/>
    <property type="evidence" value="ECO:0007669"/>
    <property type="project" value="InterPro"/>
</dbReference>